<organism evidence="2 3">
    <name type="scientific">Amborella trichopoda</name>
    <dbReference type="NCBI Taxonomy" id="13333"/>
    <lineage>
        <taxon>Eukaryota</taxon>
        <taxon>Viridiplantae</taxon>
        <taxon>Streptophyta</taxon>
        <taxon>Embryophyta</taxon>
        <taxon>Tracheophyta</taxon>
        <taxon>Spermatophyta</taxon>
        <taxon>Magnoliopsida</taxon>
        <taxon>Amborellales</taxon>
        <taxon>Amborellaceae</taxon>
        <taxon>Amborella</taxon>
    </lineage>
</organism>
<protein>
    <submittedName>
        <fullName evidence="2">Uncharacterized protein</fullName>
    </submittedName>
</protein>
<dbReference type="HOGENOM" id="CLU_1962553_0_0_1"/>
<evidence type="ECO:0000256" key="1">
    <source>
        <dbReference type="SAM" id="MobiDB-lite"/>
    </source>
</evidence>
<evidence type="ECO:0000313" key="3">
    <source>
        <dbReference type="Proteomes" id="UP000017836"/>
    </source>
</evidence>
<reference evidence="3" key="1">
    <citation type="journal article" date="2013" name="Science">
        <title>The Amborella genome and the evolution of flowering plants.</title>
        <authorList>
            <consortium name="Amborella Genome Project"/>
        </authorList>
    </citation>
    <scope>NUCLEOTIDE SEQUENCE [LARGE SCALE GENOMIC DNA]</scope>
</reference>
<dbReference type="EMBL" id="KI394979">
    <property type="protein sequence ID" value="ERM99827.1"/>
    <property type="molecule type" value="Genomic_DNA"/>
</dbReference>
<evidence type="ECO:0000313" key="2">
    <source>
        <dbReference type="EMBL" id="ERM99827.1"/>
    </source>
</evidence>
<feature type="region of interest" description="Disordered" evidence="1">
    <location>
        <begin position="48"/>
        <end position="83"/>
    </location>
</feature>
<sequence>MVWVIGLGRLRTGFSLTTSPTLGGYSGDLKKDTTPKLDILEARRKGTDFFGTREPQGRPSAQASLWSGDESEREMGDEEKGRRESLYNPATLWLHLPYEVIPISSNNVLSLTSWALESFKVDLVHGPP</sequence>
<keyword evidence="3" id="KW-1185">Reference proteome</keyword>
<name>W1NW39_AMBTC</name>
<dbReference type="Proteomes" id="UP000017836">
    <property type="component" value="Unassembled WGS sequence"/>
</dbReference>
<proteinExistence type="predicted"/>
<dbReference type="Gramene" id="ERM99827">
    <property type="protein sequence ID" value="ERM99827"/>
    <property type="gene ID" value="AMTR_s00098p00074680"/>
</dbReference>
<dbReference type="AlphaFoldDB" id="W1NW39"/>
<accession>W1NW39</accession>
<gene>
    <name evidence="2" type="ORF">AMTR_s00098p00074680</name>
</gene>